<feature type="repeat" description="TPR" evidence="3">
    <location>
        <begin position="194"/>
        <end position="227"/>
    </location>
</feature>
<keyword evidence="2 3" id="KW-0802">TPR repeat</keyword>
<organism evidence="5 6">
    <name type="scientific">Fimbriiglobus ruber</name>
    <dbReference type="NCBI Taxonomy" id="1908690"/>
    <lineage>
        <taxon>Bacteria</taxon>
        <taxon>Pseudomonadati</taxon>
        <taxon>Planctomycetota</taxon>
        <taxon>Planctomycetia</taxon>
        <taxon>Gemmatales</taxon>
        <taxon>Gemmataceae</taxon>
        <taxon>Fimbriiglobus</taxon>
    </lineage>
</organism>
<name>A0A225DXE9_9BACT</name>
<feature type="repeat" description="TPR" evidence="3">
    <location>
        <begin position="92"/>
        <end position="125"/>
    </location>
</feature>
<feature type="region of interest" description="Disordered" evidence="4">
    <location>
        <begin position="1"/>
        <end position="23"/>
    </location>
</feature>
<feature type="repeat" description="TPR" evidence="3">
    <location>
        <begin position="626"/>
        <end position="659"/>
    </location>
</feature>
<dbReference type="PANTHER" id="PTHR44858">
    <property type="entry name" value="TETRATRICOPEPTIDE REPEAT PROTEIN 6"/>
    <property type="match status" value="1"/>
</dbReference>
<sequence length="967" mass="103057">MAPAPIARFPARSPAGGVNDPAGPDALRARAETATAAGRWDDAIADCTTAVEADFNLLVVVSARILAVATRGDATASRVAARQIDALQTSLTQSYLLRGTTHARAGRDDRACADFTHVLRLVPDHAGALVARGDAYRRQEQYDLAKADYVAATRHEPTLAVARCGLGEVALHLGDFAAAVTDFTTAIRLDPEPAAPYLGRGRAVLELGDLPAARADFDRALARAPESATAHYYRGLCLARANDSAAALEDFGRALELDATLAPAYLARGETHRTVGALETALADLDEYLRRDPASVAGLTMRGEIHQDRCNHDCAVADFDAALGYAPDGGDLYVRRARALCLKAGQTAAADSLAEALRLYPKASARGSAAQEPIGILALAGETAPSPGAVAFERGLAYQQDGDADRALAAYDDAILLDPDYAAAYRERGQLHRQAGRGRQALDDFSTAIRLAPDEPETYLRRGSTYLAVGQLDRATADFDAALRLDPDLAAAYANRGLVRVKQGDPHAAAADATAALRLDPALTRAYFVRGAARAALGRHADAVDDFDHLLELDPADALAYNERGVVLADMGEYERAVADYDRAIELKPAFVLARFNRAVALRASGNPGAAAADLDEVIRRQPQSAHAYYHRGLAAFDLGDHPRAAADLIRASQLDPDLDGVSEQLERVQAASHALADAAALVTTPEFPAPLQIAAPIEEFEEVTPVSSSEPPIAPAETLPEATAVTNEVEPVEVDPPPAPAPRTSGPTGGSCPDCPECRRPGKVAWVRPGQSFYCSGCRYIFKFHSSGAPVKVSRRAERKMAARTDPARPPLVARALARGWRGGLAATVLLACGVLVFTLRPAAAHPLRERSRDLTRAWLAQDVTRMSETTDPDMGKKLERWLVRNPPPEFARGNSSGAVSIEASVERTDGKSADVALKLSIADANGSPLVAVIYQHWIEKNGRWYFAPDTKETPPRKSGPTKKGK</sequence>
<evidence type="ECO:0000313" key="6">
    <source>
        <dbReference type="Proteomes" id="UP000214646"/>
    </source>
</evidence>
<dbReference type="EMBL" id="NIDE01000004">
    <property type="protein sequence ID" value="OWK43198.1"/>
    <property type="molecule type" value="Genomic_DNA"/>
</dbReference>
<feature type="repeat" description="TPR" evidence="3">
    <location>
        <begin position="388"/>
        <end position="421"/>
    </location>
</feature>
<dbReference type="SMART" id="SM00028">
    <property type="entry name" value="TPR"/>
    <property type="match status" value="17"/>
</dbReference>
<dbReference type="Pfam" id="PF13432">
    <property type="entry name" value="TPR_16"/>
    <property type="match status" value="3"/>
</dbReference>
<dbReference type="Gene3D" id="1.25.40.10">
    <property type="entry name" value="Tetratricopeptide repeat domain"/>
    <property type="match status" value="6"/>
</dbReference>
<evidence type="ECO:0000256" key="4">
    <source>
        <dbReference type="SAM" id="MobiDB-lite"/>
    </source>
</evidence>
<dbReference type="InterPro" id="IPR050498">
    <property type="entry name" value="Ycf3"/>
</dbReference>
<dbReference type="RefSeq" id="WP_088254084.1">
    <property type="nucleotide sequence ID" value="NZ_NIDE01000004.1"/>
</dbReference>
<dbReference type="SUPFAM" id="SSF48452">
    <property type="entry name" value="TPR-like"/>
    <property type="match status" value="3"/>
</dbReference>
<dbReference type="Pfam" id="PF13414">
    <property type="entry name" value="TPR_11"/>
    <property type="match status" value="1"/>
</dbReference>
<evidence type="ECO:0000313" key="5">
    <source>
        <dbReference type="EMBL" id="OWK43198.1"/>
    </source>
</evidence>
<dbReference type="AlphaFoldDB" id="A0A225DXE9"/>
<dbReference type="PROSITE" id="PS50293">
    <property type="entry name" value="TPR_REGION"/>
    <property type="match status" value="2"/>
</dbReference>
<dbReference type="Pfam" id="PF00515">
    <property type="entry name" value="TPR_1"/>
    <property type="match status" value="1"/>
</dbReference>
<proteinExistence type="predicted"/>
<feature type="repeat" description="TPR" evidence="3">
    <location>
        <begin position="456"/>
        <end position="489"/>
    </location>
</feature>
<feature type="repeat" description="TPR" evidence="3">
    <location>
        <begin position="422"/>
        <end position="455"/>
    </location>
</feature>
<dbReference type="PROSITE" id="PS50005">
    <property type="entry name" value="TPR"/>
    <property type="match status" value="10"/>
</dbReference>
<evidence type="ECO:0000256" key="1">
    <source>
        <dbReference type="ARBA" id="ARBA00022737"/>
    </source>
</evidence>
<accession>A0A225DXE9</accession>
<feature type="region of interest" description="Disordered" evidence="4">
    <location>
        <begin position="731"/>
        <end position="753"/>
    </location>
</feature>
<reference evidence="6" key="1">
    <citation type="submission" date="2017-06" db="EMBL/GenBank/DDBJ databases">
        <title>Genome analysis of Fimbriiglobus ruber SP5, the first member of the order Planctomycetales with confirmed chitinolytic capability.</title>
        <authorList>
            <person name="Ravin N.V."/>
            <person name="Rakitin A.L."/>
            <person name="Ivanova A.A."/>
            <person name="Beletsky A.V."/>
            <person name="Kulichevskaya I.S."/>
            <person name="Mardanov A.V."/>
            <person name="Dedysh S.N."/>
        </authorList>
    </citation>
    <scope>NUCLEOTIDE SEQUENCE [LARGE SCALE GENOMIC DNA]</scope>
    <source>
        <strain evidence="6">SP5</strain>
    </source>
</reference>
<keyword evidence="1" id="KW-0677">Repeat</keyword>
<feature type="repeat" description="TPR" evidence="3">
    <location>
        <begin position="558"/>
        <end position="591"/>
    </location>
</feature>
<gene>
    <name evidence="5" type="ORF">FRUB_02797</name>
</gene>
<evidence type="ECO:0000256" key="3">
    <source>
        <dbReference type="PROSITE-ProRule" id="PRU00339"/>
    </source>
</evidence>
<dbReference type="Pfam" id="PF13181">
    <property type="entry name" value="TPR_8"/>
    <property type="match status" value="1"/>
</dbReference>
<dbReference type="Pfam" id="PF13371">
    <property type="entry name" value="TPR_9"/>
    <property type="match status" value="1"/>
</dbReference>
<dbReference type="GO" id="GO:0046813">
    <property type="term" value="P:receptor-mediated virion attachment to host cell"/>
    <property type="evidence" value="ECO:0007669"/>
    <property type="project" value="TreeGrafter"/>
</dbReference>
<dbReference type="GO" id="GO:0009279">
    <property type="term" value="C:cell outer membrane"/>
    <property type="evidence" value="ECO:0007669"/>
    <property type="project" value="TreeGrafter"/>
</dbReference>
<feature type="repeat" description="TPR" evidence="3">
    <location>
        <begin position="524"/>
        <end position="557"/>
    </location>
</feature>
<evidence type="ECO:0000256" key="2">
    <source>
        <dbReference type="ARBA" id="ARBA00022803"/>
    </source>
</evidence>
<dbReference type="InterPro" id="IPR011990">
    <property type="entry name" value="TPR-like_helical_dom_sf"/>
</dbReference>
<dbReference type="PANTHER" id="PTHR44858:SF1">
    <property type="entry name" value="UDP-N-ACETYLGLUCOSAMINE--PEPTIDE N-ACETYLGLUCOSAMINYLTRANSFERASE SPINDLY-RELATED"/>
    <property type="match status" value="1"/>
</dbReference>
<protein>
    <submittedName>
        <fullName evidence="5">TPR repeat</fullName>
    </submittedName>
</protein>
<feature type="repeat" description="TPR" evidence="3">
    <location>
        <begin position="160"/>
        <end position="193"/>
    </location>
</feature>
<feature type="repeat" description="TPR" evidence="3">
    <location>
        <begin position="228"/>
        <end position="261"/>
    </location>
</feature>
<dbReference type="OrthoDB" id="250076at2"/>
<keyword evidence="6" id="KW-1185">Reference proteome</keyword>
<comment type="caution">
    <text evidence="5">The sequence shown here is derived from an EMBL/GenBank/DDBJ whole genome shotgun (WGS) entry which is preliminary data.</text>
</comment>
<dbReference type="Proteomes" id="UP000214646">
    <property type="component" value="Unassembled WGS sequence"/>
</dbReference>
<dbReference type="InterPro" id="IPR019734">
    <property type="entry name" value="TPR_rpt"/>
</dbReference>